<accession>Q0CHJ5</accession>
<dbReference type="GeneID" id="4322074"/>
<dbReference type="SUPFAM" id="SSF63724">
    <property type="entry name" value="Cytolysin/lectin"/>
    <property type="match status" value="1"/>
</dbReference>
<proteinExistence type="predicted"/>
<gene>
    <name evidence="1" type="ORF">ATEG_06839</name>
</gene>
<dbReference type="EMBL" id="CH476602">
    <property type="protein sequence ID" value="EAU33383.1"/>
    <property type="molecule type" value="Genomic_DNA"/>
</dbReference>
<reference evidence="2" key="1">
    <citation type="submission" date="2005-09" db="EMBL/GenBank/DDBJ databases">
        <title>Annotation of the Aspergillus terreus NIH2624 genome.</title>
        <authorList>
            <person name="Birren B.W."/>
            <person name="Lander E.S."/>
            <person name="Galagan J.E."/>
            <person name="Nusbaum C."/>
            <person name="Devon K."/>
            <person name="Henn M."/>
            <person name="Ma L.-J."/>
            <person name="Jaffe D.B."/>
            <person name="Butler J."/>
            <person name="Alvarez P."/>
            <person name="Gnerre S."/>
            <person name="Grabherr M."/>
            <person name="Kleber M."/>
            <person name="Mauceli E.W."/>
            <person name="Brockman W."/>
            <person name="Rounsley S."/>
            <person name="Young S.K."/>
            <person name="LaButti K."/>
            <person name="Pushparaj V."/>
            <person name="DeCaprio D."/>
            <person name="Crawford M."/>
            <person name="Koehrsen M."/>
            <person name="Engels R."/>
            <person name="Montgomery P."/>
            <person name="Pearson M."/>
            <person name="Howarth C."/>
            <person name="Larson L."/>
            <person name="Luoma S."/>
            <person name="White J."/>
            <person name="Alvarado L."/>
            <person name="Kodira C.D."/>
            <person name="Zeng Q."/>
            <person name="Oleary S."/>
            <person name="Yandava C."/>
            <person name="Denning D.W."/>
            <person name="Nierman W.C."/>
            <person name="Milne T."/>
            <person name="Madden K."/>
        </authorList>
    </citation>
    <scope>NUCLEOTIDE SEQUENCE [LARGE SCALE GENOMIC DNA]</scope>
    <source>
        <strain evidence="2">NIH 2624 / FGSC A1156</strain>
    </source>
</reference>
<dbReference type="AlphaFoldDB" id="Q0CHJ5"/>
<name>Q0CHJ5_ASPTN</name>
<dbReference type="HOGENOM" id="CLU_1389950_0_0_1"/>
<dbReference type="InterPro" id="IPR015926">
    <property type="entry name" value="Cytolysin/lectin"/>
</dbReference>
<dbReference type="InterPro" id="IPR009960">
    <property type="entry name" value="Fruit_body_lectin_fun"/>
</dbReference>
<dbReference type="RefSeq" id="XP_001216017.1">
    <property type="nucleotide sequence ID" value="XM_001216017.1"/>
</dbReference>
<dbReference type="Proteomes" id="UP000007963">
    <property type="component" value="Unassembled WGS sequence"/>
</dbReference>
<dbReference type="STRING" id="341663.Q0CHJ5"/>
<protein>
    <submittedName>
        <fullName evidence="1">Uncharacterized protein</fullName>
    </submittedName>
</protein>
<dbReference type="Gene3D" id="2.60.270.20">
    <property type="entry name" value="Cytolysin/lectin"/>
    <property type="match status" value="1"/>
</dbReference>
<dbReference type="OrthoDB" id="4791458at2759"/>
<sequence length="196" mass="22033">MVEWCEGRQLGIYYLQRLIAAAYIKVQLQKHANVPDNIQQSRNPVTIIFCDHIYSLSKLIDTPYLQTEIYNETNESLRVVERTCWHYANGATWTDDNVLEMGGSGTSGMLRIKTSSGEIFTVIVGFHNNDPWCDAQVNLKDHDTAVKLHPEYYNGGSLSGQASTGVTRTTLKGRTVKVQFRALPDGPVFIPMVTYS</sequence>
<evidence type="ECO:0000313" key="1">
    <source>
        <dbReference type="EMBL" id="EAU33383.1"/>
    </source>
</evidence>
<dbReference type="VEuPathDB" id="FungiDB:ATEG_06839"/>
<evidence type="ECO:0000313" key="2">
    <source>
        <dbReference type="Proteomes" id="UP000007963"/>
    </source>
</evidence>
<dbReference type="Pfam" id="PF07367">
    <property type="entry name" value="FB_lectin"/>
    <property type="match status" value="1"/>
</dbReference>
<organism evidence="1 2">
    <name type="scientific">Aspergillus terreus (strain NIH 2624 / FGSC A1156)</name>
    <dbReference type="NCBI Taxonomy" id="341663"/>
    <lineage>
        <taxon>Eukaryota</taxon>
        <taxon>Fungi</taxon>
        <taxon>Dikarya</taxon>
        <taxon>Ascomycota</taxon>
        <taxon>Pezizomycotina</taxon>
        <taxon>Eurotiomycetes</taxon>
        <taxon>Eurotiomycetidae</taxon>
        <taxon>Eurotiales</taxon>
        <taxon>Aspergillaceae</taxon>
        <taxon>Aspergillus</taxon>
        <taxon>Aspergillus subgen. Circumdati</taxon>
    </lineage>
</organism>
<dbReference type="eggNOG" id="ENOG502S59V">
    <property type="taxonomic scope" value="Eukaryota"/>
</dbReference>